<accession>A0A1G2EPM0</accession>
<name>A0A1G2EPM0_9BACT</name>
<feature type="transmembrane region" description="Helical" evidence="1">
    <location>
        <begin position="219"/>
        <end position="243"/>
    </location>
</feature>
<evidence type="ECO:0000313" key="2">
    <source>
        <dbReference type="EMBL" id="OGZ27719.1"/>
    </source>
</evidence>
<sequence>MRRIFSIILILSVFLFIFSFFKKNDLPDKNEILNEIYIAPIQSETILEPFCEEKEGYGYDITPRYEYELRGVVVSMYDSENWLDYAHKADPLNTKDLCVLWGDNIKNEVYQQMKFKHGEFTCYPIFKNGIDRNWYQKFSWSYGSNNHLLPATDEVYKDIKKTQIGDQIYLKGYLVNYQIGAGTRTTSTIREDTGDRSCEVVYVTEFKVLKEGNALYRRMFTASGTIIVLILALKIIFFFTSAIKLAKH</sequence>
<keyword evidence="1" id="KW-0472">Membrane</keyword>
<dbReference type="EMBL" id="MHMM01000004">
    <property type="protein sequence ID" value="OGZ27719.1"/>
    <property type="molecule type" value="Genomic_DNA"/>
</dbReference>
<proteinExistence type="predicted"/>
<evidence type="ECO:0000313" key="3">
    <source>
        <dbReference type="Proteomes" id="UP000177740"/>
    </source>
</evidence>
<gene>
    <name evidence="2" type="ORF">A2365_03695</name>
</gene>
<protein>
    <submittedName>
        <fullName evidence="2">Uncharacterized protein</fullName>
    </submittedName>
</protein>
<dbReference type="AlphaFoldDB" id="A0A1G2EPM0"/>
<comment type="caution">
    <text evidence="2">The sequence shown here is derived from an EMBL/GenBank/DDBJ whole genome shotgun (WGS) entry which is preliminary data.</text>
</comment>
<keyword evidence="1" id="KW-0812">Transmembrane</keyword>
<organism evidence="2 3">
    <name type="scientific">Candidatus Nealsonbacteria bacterium RIFOXYB1_FULL_40_15</name>
    <dbReference type="NCBI Taxonomy" id="1801677"/>
    <lineage>
        <taxon>Bacteria</taxon>
        <taxon>Candidatus Nealsoniibacteriota</taxon>
    </lineage>
</organism>
<dbReference type="STRING" id="1801677.A2365_03695"/>
<keyword evidence="1" id="KW-1133">Transmembrane helix</keyword>
<dbReference type="Proteomes" id="UP000177740">
    <property type="component" value="Unassembled WGS sequence"/>
</dbReference>
<evidence type="ECO:0000256" key="1">
    <source>
        <dbReference type="SAM" id="Phobius"/>
    </source>
</evidence>
<reference evidence="2 3" key="1">
    <citation type="journal article" date="2016" name="Nat. Commun.">
        <title>Thousands of microbial genomes shed light on interconnected biogeochemical processes in an aquifer system.</title>
        <authorList>
            <person name="Anantharaman K."/>
            <person name="Brown C.T."/>
            <person name="Hug L.A."/>
            <person name="Sharon I."/>
            <person name="Castelle C.J."/>
            <person name="Probst A.J."/>
            <person name="Thomas B.C."/>
            <person name="Singh A."/>
            <person name="Wilkins M.J."/>
            <person name="Karaoz U."/>
            <person name="Brodie E.L."/>
            <person name="Williams K.H."/>
            <person name="Hubbard S.S."/>
            <person name="Banfield J.F."/>
        </authorList>
    </citation>
    <scope>NUCLEOTIDE SEQUENCE [LARGE SCALE GENOMIC DNA]</scope>
</reference>